<reference evidence="1 2" key="1">
    <citation type="submission" date="2017-04" db="EMBL/GenBank/DDBJ databases">
        <title>Complete Genome Sequence of the Bacillus horikoshii 20a strain from Cuatro Cienegas, Coahuila, Mexico.</title>
        <authorList>
            <person name="Zarza E."/>
            <person name="Alcaraz L.D."/>
            <person name="Aguilar-Salinas B."/>
            <person name="Islas A."/>
            <person name="Olmedo-Alvarez G."/>
        </authorList>
    </citation>
    <scope>NUCLEOTIDE SEQUENCE [LARGE SCALE GENOMIC DNA]</scope>
    <source>
        <strain evidence="1 2">20a</strain>
    </source>
</reference>
<name>A0ABM6KNG8_9BACI</name>
<evidence type="ECO:0000313" key="1">
    <source>
        <dbReference type="EMBL" id="ART78102.1"/>
    </source>
</evidence>
<accession>A0ABM6KNG8</accession>
<sequence length="347" mass="41055">METTPFRIDEEIFLQQYLPVFEKRYSVKNIKHLIQFSVFLPFQIPFQDNSIISFSENDSILSFTLTNHINEKKYTGGSLVSSHEIEYYETRVEMSFFTATTYYYMTEKVLSEIFNTLLEGLNDLIIAYLIKKKDNDVYKISKEMLEPVCVFRKVNIEGNSFKHIENGLFTLHFNIKHKKELLDFNTQSEVAEYAVVVKDSINPFILSQELMLTAKRNFKQGFYKETIINTQTSIETFLRTTMSEFLKIEELTLEEIEKFHEDTNFISMVKREFSKRIGGSWDILNIRNDVGKWFKYCYKIRNKIIHSGYNPSFEEVNNALEAALSLRVFVYNRILKSNKYKEISIYL</sequence>
<proteinExistence type="predicted"/>
<organism evidence="1 2">
    <name type="scientific">Sutcliffiella horikoshii</name>
    <dbReference type="NCBI Taxonomy" id="79883"/>
    <lineage>
        <taxon>Bacteria</taxon>
        <taxon>Bacillati</taxon>
        <taxon>Bacillota</taxon>
        <taxon>Bacilli</taxon>
        <taxon>Bacillales</taxon>
        <taxon>Bacillaceae</taxon>
        <taxon>Sutcliffiella</taxon>
    </lineage>
</organism>
<protein>
    <recommendedName>
        <fullName evidence="3">Apea-like HEPN domain-containing protein</fullName>
    </recommendedName>
</protein>
<keyword evidence="2" id="KW-1185">Reference proteome</keyword>
<dbReference type="EMBL" id="CP020880">
    <property type="protein sequence ID" value="ART78102.1"/>
    <property type="molecule type" value="Genomic_DNA"/>
</dbReference>
<gene>
    <name evidence="1" type="ORF">B4U37_19580</name>
</gene>
<evidence type="ECO:0008006" key="3">
    <source>
        <dbReference type="Google" id="ProtNLM"/>
    </source>
</evidence>
<evidence type="ECO:0000313" key="2">
    <source>
        <dbReference type="Proteomes" id="UP000195573"/>
    </source>
</evidence>
<dbReference type="Proteomes" id="UP000195573">
    <property type="component" value="Chromosome"/>
</dbReference>